<dbReference type="InterPro" id="IPR000014">
    <property type="entry name" value="PAS"/>
</dbReference>
<dbReference type="NCBIfam" id="TIGR00229">
    <property type="entry name" value="sensory_box"/>
    <property type="match status" value="1"/>
</dbReference>
<proteinExistence type="predicted"/>
<dbReference type="GO" id="GO:0004673">
    <property type="term" value="F:protein histidine kinase activity"/>
    <property type="evidence" value="ECO:0007669"/>
    <property type="project" value="UniProtKB-EC"/>
</dbReference>
<dbReference type="InterPro" id="IPR036097">
    <property type="entry name" value="HisK_dim/P_sf"/>
</dbReference>
<organism evidence="8 9">
    <name type="scientific">Agaribacillus aureus</name>
    <dbReference type="NCBI Taxonomy" id="3051825"/>
    <lineage>
        <taxon>Bacteria</taxon>
        <taxon>Pseudomonadati</taxon>
        <taxon>Bacteroidota</taxon>
        <taxon>Cytophagia</taxon>
        <taxon>Cytophagales</taxon>
        <taxon>Splendidivirgaceae</taxon>
        <taxon>Agaribacillus</taxon>
    </lineage>
</organism>
<evidence type="ECO:0000256" key="5">
    <source>
        <dbReference type="ARBA" id="ARBA00022777"/>
    </source>
</evidence>
<dbReference type="EC" id="2.7.13.3" evidence="2"/>
<evidence type="ECO:0000313" key="9">
    <source>
        <dbReference type="Proteomes" id="UP001172083"/>
    </source>
</evidence>
<evidence type="ECO:0000259" key="7">
    <source>
        <dbReference type="PROSITE" id="PS50109"/>
    </source>
</evidence>
<dbReference type="InterPro" id="IPR036890">
    <property type="entry name" value="HATPase_C_sf"/>
</dbReference>
<keyword evidence="5 8" id="KW-0418">Kinase</keyword>
<evidence type="ECO:0000256" key="3">
    <source>
        <dbReference type="ARBA" id="ARBA00022553"/>
    </source>
</evidence>
<reference evidence="8" key="1">
    <citation type="submission" date="2023-06" db="EMBL/GenBank/DDBJ databases">
        <title>Genomic of Agaribacillus aureum.</title>
        <authorList>
            <person name="Wang G."/>
        </authorList>
    </citation>
    <scope>NUCLEOTIDE SEQUENCE</scope>
    <source>
        <strain evidence="8">BMA12</strain>
    </source>
</reference>
<keyword evidence="3" id="KW-0597">Phosphoprotein</keyword>
<dbReference type="Pfam" id="PF02518">
    <property type="entry name" value="HATPase_c"/>
    <property type="match status" value="1"/>
</dbReference>
<dbReference type="CDD" id="cd00075">
    <property type="entry name" value="HATPase"/>
    <property type="match status" value="1"/>
</dbReference>
<dbReference type="InterPro" id="IPR003594">
    <property type="entry name" value="HATPase_dom"/>
</dbReference>
<dbReference type="PANTHER" id="PTHR43711">
    <property type="entry name" value="TWO-COMPONENT HISTIDINE KINASE"/>
    <property type="match status" value="1"/>
</dbReference>
<dbReference type="InterPro" id="IPR050736">
    <property type="entry name" value="Sensor_HK_Regulatory"/>
</dbReference>
<sequence length="357" mass="40810">MDEKILYNLILDYIDSPIWLINDHYELLAHNEAFTRVFGQISDNALAQGDSFIDIFDEESDLNRWKSAIQKTLENGRDKFTYSLKIGDKLTFFEIKTLLIEGGSENKHVSVIAHDITETKDVERKLAQQNFEFKKINQELDNFVYSVSHQIRSPLTSLLGLINIAKIDTSNKTNEYLDLMQASIENLDHTVHEINDYSRNARLEIKVEKISFHKIWDEIISDYSFGKRLNTFNIVKNIEESGNFYSDATRIKVIISNIFSNSIKFNDLEKEESTISVDIKMQKQVAKIVITDNGEGIEEEALSKIFDMFYRASQSARGAGLGLYVVKEIVNKLNGTIAVESQLGNGSKFIIELPSLK</sequence>
<evidence type="ECO:0000256" key="2">
    <source>
        <dbReference type="ARBA" id="ARBA00012438"/>
    </source>
</evidence>
<dbReference type="Pfam" id="PF00512">
    <property type="entry name" value="HisKA"/>
    <property type="match status" value="1"/>
</dbReference>
<keyword evidence="6" id="KW-0902">Two-component regulatory system</keyword>
<evidence type="ECO:0000256" key="1">
    <source>
        <dbReference type="ARBA" id="ARBA00000085"/>
    </source>
</evidence>
<dbReference type="SUPFAM" id="SSF55785">
    <property type="entry name" value="PYP-like sensor domain (PAS domain)"/>
    <property type="match status" value="1"/>
</dbReference>
<dbReference type="InterPro" id="IPR035965">
    <property type="entry name" value="PAS-like_dom_sf"/>
</dbReference>
<dbReference type="EMBL" id="JAUJEB010000004">
    <property type="protein sequence ID" value="MDN5214367.1"/>
    <property type="molecule type" value="Genomic_DNA"/>
</dbReference>
<keyword evidence="4 8" id="KW-0808">Transferase</keyword>
<dbReference type="RefSeq" id="WP_346759701.1">
    <property type="nucleotide sequence ID" value="NZ_JAUJEB010000004.1"/>
</dbReference>
<accession>A0ABT8LBM4</accession>
<dbReference type="SMART" id="SM00388">
    <property type="entry name" value="HisKA"/>
    <property type="match status" value="1"/>
</dbReference>
<dbReference type="PANTHER" id="PTHR43711:SF26">
    <property type="entry name" value="SENSOR HISTIDINE KINASE RCSC"/>
    <property type="match status" value="1"/>
</dbReference>
<evidence type="ECO:0000313" key="8">
    <source>
        <dbReference type="EMBL" id="MDN5214367.1"/>
    </source>
</evidence>
<dbReference type="Gene3D" id="3.30.565.10">
    <property type="entry name" value="Histidine kinase-like ATPase, C-terminal domain"/>
    <property type="match status" value="1"/>
</dbReference>
<comment type="caution">
    <text evidence="8">The sequence shown here is derived from an EMBL/GenBank/DDBJ whole genome shotgun (WGS) entry which is preliminary data.</text>
</comment>
<name>A0ABT8LBM4_9BACT</name>
<dbReference type="PROSITE" id="PS50109">
    <property type="entry name" value="HIS_KIN"/>
    <property type="match status" value="1"/>
</dbReference>
<dbReference type="Gene3D" id="1.10.287.130">
    <property type="match status" value="1"/>
</dbReference>
<gene>
    <name evidence="8" type="ORF">QQ020_19970</name>
</gene>
<dbReference type="InterPro" id="IPR004358">
    <property type="entry name" value="Sig_transdc_His_kin-like_C"/>
</dbReference>
<comment type="catalytic activity">
    <reaction evidence="1">
        <text>ATP + protein L-histidine = ADP + protein N-phospho-L-histidine.</text>
        <dbReference type="EC" id="2.7.13.3"/>
    </reaction>
</comment>
<dbReference type="SUPFAM" id="SSF47384">
    <property type="entry name" value="Homodimeric domain of signal transducing histidine kinase"/>
    <property type="match status" value="1"/>
</dbReference>
<protein>
    <recommendedName>
        <fullName evidence="2">histidine kinase</fullName>
        <ecNumber evidence="2">2.7.13.3</ecNumber>
    </recommendedName>
</protein>
<dbReference type="PRINTS" id="PR00344">
    <property type="entry name" value="BCTRLSENSOR"/>
</dbReference>
<dbReference type="InterPro" id="IPR005467">
    <property type="entry name" value="His_kinase_dom"/>
</dbReference>
<keyword evidence="9" id="KW-1185">Reference proteome</keyword>
<evidence type="ECO:0000256" key="4">
    <source>
        <dbReference type="ARBA" id="ARBA00022679"/>
    </source>
</evidence>
<dbReference type="SUPFAM" id="SSF55874">
    <property type="entry name" value="ATPase domain of HSP90 chaperone/DNA topoisomerase II/histidine kinase"/>
    <property type="match status" value="1"/>
</dbReference>
<dbReference type="Proteomes" id="UP001172083">
    <property type="component" value="Unassembled WGS sequence"/>
</dbReference>
<dbReference type="SMART" id="SM00387">
    <property type="entry name" value="HATPase_c"/>
    <property type="match status" value="1"/>
</dbReference>
<feature type="domain" description="Histidine kinase" evidence="7">
    <location>
        <begin position="146"/>
        <end position="357"/>
    </location>
</feature>
<dbReference type="InterPro" id="IPR003661">
    <property type="entry name" value="HisK_dim/P_dom"/>
</dbReference>
<dbReference type="Gene3D" id="3.30.450.20">
    <property type="entry name" value="PAS domain"/>
    <property type="match status" value="1"/>
</dbReference>
<dbReference type="CDD" id="cd00082">
    <property type="entry name" value="HisKA"/>
    <property type="match status" value="1"/>
</dbReference>
<evidence type="ECO:0000256" key="6">
    <source>
        <dbReference type="ARBA" id="ARBA00023012"/>
    </source>
</evidence>